<proteinExistence type="predicted"/>
<evidence type="ECO:0000313" key="1">
    <source>
        <dbReference type="EMBL" id="MFC3000320.1"/>
    </source>
</evidence>
<dbReference type="EMBL" id="JBHRSB010000002">
    <property type="protein sequence ID" value="MFC3000320.1"/>
    <property type="molecule type" value="Genomic_DNA"/>
</dbReference>
<comment type="caution">
    <text evidence="1">The sequence shown here is derived from an EMBL/GenBank/DDBJ whole genome shotgun (WGS) entry which is preliminary data.</text>
</comment>
<sequence length="110" mass="11607">MRHPELLILLSAPPGPGWQDAAETLRQAGHLPIDAAGLERALAEGGPGLTAARRLARFCDAAVLLGAAPGLEGAFRASRRPVYAAAEQLRPAAPRPAPSLPWYALRSLDR</sequence>
<name>A0ABV7BRK5_9PROT</name>
<protein>
    <submittedName>
        <fullName evidence="1">Uncharacterized protein</fullName>
    </submittedName>
</protein>
<gene>
    <name evidence="1" type="ORF">ACFOD3_10475</name>
</gene>
<accession>A0ABV7BRK5</accession>
<reference evidence="2" key="1">
    <citation type="journal article" date="2019" name="Int. J. Syst. Evol. Microbiol.">
        <title>The Global Catalogue of Microorganisms (GCM) 10K type strain sequencing project: providing services to taxonomists for standard genome sequencing and annotation.</title>
        <authorList>
            <consortium name="The Broad Institute Genomics Platform"/>
            <consortium name="The Broad Institute Genome Sequencing Center for Infectious Disease"/>
            <person name="Wu L."/>
            <person name="Ma J."/>
        </authorList>
    </citation>
    <scope>NUCLEOTIDE SEQUENCE [LARGE SCALE GENOMIC DNA]</scope>
    <source>
        <strain evidence="2">CGMCC 1.16855</strain>
    </source>
</reference>
<keyword evidence="2" id="KW-1185">Reference proteome</keyword>
<dbReference type="RefSeq" id="WP_216836357.1">
    <property type="nucleotide sequence ID" value="NZ_JAFNJS010000002.1"/>
</dbReference>
<dbReference type="Proteomes" id="UP001595420">
    <property type="component" value="Unassembled WGS sequence"/>
</dbReference>
<organism evidence="1 2">
    <name type="scientific">Falsiroseomonas tokyonensis</name>
    <dbReference type="NCBI Taxonomy" id="430521"/>
    <lineage>
        <taxon>Bacteria</taxon>
        <taxon>Pseudomonadati</taxon>
        <taxon>Pseudomonadota</taxon>
        <taxon>Alphaproteobacteria</taxon>
        <taxon>Acetobacterales</taxon>
        <taxon>Roseomonadaceae</taxon>
        <taxon>Falsiroseomonas</taxon>
    </lineage>
</organism>
<evidence type="ECO:0000313" key="2">
    <source>
        <dbReference type="Proteomes" id="UP001595420"/>
    </source>
</evidence>